<name>A0A3M9NHN3_9BACT</name>
<gene>
    <name evidence="3" type="ORF">EFY79_07505</name>
</gene>
<evidence type="ECO:0000256" key="1">
    <source>
        <dbReference type="SAM" id="SignalP"/>
    </source>
</evidence>
<reference evidence="3 4" key="1">
    <citation type="submission" date="2018-11" db="EMBL/GenBank/DDBJ databases">
        <title>Draft genome sequence of Ferruginibacter sp. BO-59.</title>
        <authorList>
            <person name="Im W.T."/>
        </authorList>
    </citation>
    <scope>NUCLEOTIDE SEQUENCE [LARGE SCALE GENOMIC DNA]</scope>
    <source>
        <strain evidence="3 4">BO-59</strain>
    </source>
</reference>
<dbReference type="SMART" id="SM00867">
    <property type="entry name" value="YceI"/>
    <property type="match status" value="1"/>
</dbReference>
<dbReference type="SUPFAM" id="SSF101874">
    <property type="entry name" value="YceI-like"/>
    <property type="match status" value="1"/>
</dbReference>
<dbReference type="PANTHER" id="PTHR34406">
    <property type="entry name" value="PROTEIN YCEI"/>
    <property type="match status" value="1"/>
</dbReference>
<dbReference type="RefSeq" id="WP_123120082.1">
    <property type="nucleotide sequence ID" value="NZ_RJJR01000005.1"/>
</dbReference>
<dbReference type="Proteomes" id="UP000267223">
    <property type="component" value="Unassembled WGS sequence"/>
</dbReference>
<keyword evidence="1" id="KW-0732">Signal</keyword>
<organism evidence="3 4">
    <name type="scientific">Hanamia caeni</name>
    <dbReference type="NCBI Taxonomy" id="2294116"/>
    <lineage>
        <taxon>Bacteria</taxon>
        <taxon>Pseudomonadati</taxon>
        <taxon>Bacteroidota</taxon>
        <taxon>Chitinophagia</taxon>
        <taxon>Chitinophagales</taxon>
        <taxon>Chitinophagaceae</taxon>
        <taxon>Hanamia</taxon>
    </lineage>
</organism>
<feature type="chain" id="PRO_5017960765" evidence="1">
    <location>
        <begin position="18"/>
        <end position="180"/>
    </location>
</feature>
<comment type="caution">
    <text evidence="3">The sequence shown here is derived from an EMBL/GenBank/DDBJ whole genome shotgun (WGS) entry which is preliminary data.</text>
</comment>
<dbReference type="AlphaFoldDB" id="A0A3M9NHN3"/>
<evidence type="ECO:0000259" key="2">
    <source>
        <dbReference type="SMART" id="SM00867"/>
    </source>
</evidence>
<dbReference type="Pfam" id="PF04264">
    <property type="entry name" value="YceI"/>
    <property type="match status" value="1"/>
</dbReference>
<dbReference type="EMBL" id="RJJR01000005">
    <property type="protein sequence ID" value="RNI37241.1"/>
    <property type="molecule type" value="Genomic_DNA"/>
</dbReference>
<dbReference type="Gene3D" id="2.40.128.110">
    <property type="entry name" value="Lipid/polyisoprenoid-binding, YceI-like"/>
    <property type="match status" value="1"/>
</dbReference>
<accession>A0A3M9NHN3</accession>
<proteinExistence type="predicted"/>
<dbReference type="InterPro" id="IPR036761">
    <property type="entry name" value="TTHA0802/YceI-like_sf"/>
</dbReference>
<sequence length="180" mass="19592">MKFIAALLLCISVNTYAQKYTPVDTASKVHFVIKNFGINTGGDFSGLKGDISFSADNPAACSFNVSVEASTIDTDNSMRDKSLAEEEYFDAAKFPLITIVSTKIEKTNKTAAGFYYFTGNLTIKGVTKSISFPFQVKEEKNGLLFTGSFEINRMDFGLGEQSIVLGNQVAVTLSVFAKKN</sequence>
<dbReference type="OrthoDB" id="9811006at2"/>
<dbReference type="PANTHER" id="PTHR34406:SF1">
    <property type="entry name" value="PROTEIN YCEI"/>
    <property type="match status" value="1"/>
</dbReference>
<evidence type="ECO:0000313" key="4">
    <source>
        <dbReference type="Proteomes" id="UP000267223"/>
    </source>
</evidence>
<dbReference type="InterPro" id="IPR007372">
    <property type="entry name" value="Lipid/polyisoprenoid-bd_YceI"/>
</dbReference>
<keyword evidence="4" id="KW-1185">Reference proteome</keyword>
<evidence type="ECO:0000313" key="3">
    <source>
        <dbReference type="EMBL" id="RNI37241.1"/>
    </source>
</evidence>
<protein>
    <submittedName>
        <fullName evidence="3">YceI family protein</fullName>
    </submittedName>
</protein>
<feature type="domain" description="Lipid/polyisoprenoid-binding YceI-like" evidence="2">
    <location>
        <begin position="19"/>
        <end position="178"/>
    </location>
</feature>
<feature type="signal peptide" evidence="1">
    <location>
        <begin position="1"/>
        <end position="17"/>
    </location>
</feature>